<dbReference type="EMBL" id="FOXA01000003">
    <property type="protein sequence ID" value="SFP17416.1"/>
    <property type="molecule type" value="Genomic_DNA"/>
</dbReference>
<dbReference type="Proteomes" id="UP000199356">
    <property type="component" value="Unassembled WGS sequence"/>
</dbReference>
<name>A0A1I5N7X8_9RHOB</name>
<keyword evidence="3" id="KW-1185">Reference proteome</keyword>
<dbReference type="Pfam" id="PF11157">
    <property type="entry name" value="DUF2937"/>
    <property type="match status" value="1"/>
</dbReference>
<dbReference type="InterPro" id="IPR022584">
    <property type="entry name" value="DUF2937"/>
</dbReference>
<keyword evidence="1" id="KW-0812">Transmembrane</keyword>
<evidence type="ECO:0008006" key="4">
    <source>
        <dbReference type="Google" id="ProtNLM"/>
    </source>
</evidence>
<keyword evidence="1" id="KW-1133">Transmembrane helix</keyword>
<sequence>MIRTLALAGGLAGALGLSQFPEFSQQYLQRLSGALDELRGVVVAFDTTATAAGLTREEALSQVRGNAVTDELRETMATSIRRYERLSQDYDRLAQAGPLERLAQPWRFRDTTLVQRTADDFSPAVPVTPAGVVCAGLGFAAGWGLVAGLLYGLRRVIFGRQFA</sequence>
<evidence type="ECO:0000313" key="2">
    <source>
        <dbReference type="EMBL" id="SFP17416.1"/>
    </source>
</evidence>
<dbReference type="STRING" id="441119.SAMN04488047_103124"/>
<accession>A0A1I5N7X8</accession>
<evidence type="ECO:0000313" key="3">
    <source>
        <dbReference type="Proteomes" id="UP000199356"/>
    </source>
</evidence>
<keyword evidence="1" id="KW-0472">Membrane</keyword>
<proteinExistence type="predicted"/>
<feature type="transmembrane region" description="Helical" evidence="1">
    <location>
        <begin position="130"/>
        <end position="153"/>
    </location>
</feature>
<evidence type="ECO:0000256" key="1">
    <source>
        <dbReference type="SAM" id="Phobius"/>
    </source>
</evidence>
<organism evidence="2 3">
    <name type="scientific">Tranquillimonas alkanivorans</name>
    <dbReference type="NCBI Taxonomy" id="441119"/>
    <lineage>
        <taxon>Bacteria</taxon>
        <taxon>Pseudomonadati</taxon>
        <taxon>Pseudomonadota</taxon>
        <taxon>Alphaproteobacteria</taxon>
        <taxon>Rhodobacterales</taxon>
        <taxon>Roseobacteraceae</taxon>
        <taxon>Tranquillimonas</taxon>
    </lineage>
</organism>
<protein>
    <recommendedName>
        <fullName evidence="4">DUF2937 family protein</fullName>
    </recommendedName>
</protein>
<dbReference type="OrthoDB" id="193051at2"/>
<gene>
    <name evidence="2" type="ORF">SAMN04488047_103124</name>
</gene>
<dbReference type="AlphaFoldDB" id="A0A1I5N7X8"/>
<dbReference type="RefSeq" id="WP_093419006.1">
    <property type="nucleotide sequence ID" value="NZ_FOXA01000003.1"/>
</dbReference>
<reference evidence="2 3" key="1">
    <citation type="submission" date="2016-10" db="EMBL/GenBank/DDBJ databases">
        <authorList>
            <person name="de Groot N.N."/>
        </authorList>
    </citation>
    <scope>NUCLEOTIDE SEQUENCE [LARGE SCALE GENOMIC DNA]</scope>
    <source>
        <strain evidence="2 3">DSM 19547</strain>
    </source>
</reference>